<dbReference type="GO" id="GO:0016740">
    <property type="term" value="F:transferase activity"/>
    <property type="evidence" value="ECO:0007669"/>
    <property type="project" value="UniProtKB-KW"/>
</dbReference>
<feature type="transmembrane region" description="Helical" evidence="1">
    <location>
        <begin position="109"/>
        <end position="125"/>
    </location>
</feature>
<keyword evidence="3" id="KW-1185">Reference proteome</keyword>
<evidence type="ECO:0000313" key="2">
    <source>
        <dbReference type="EMBL" id="MVM31383.1"/>
    </source>
</evidence>
<keyword evidence="2" id="KW-0808">Transferase</keyword>
<keyword evidence="1" id="KW-1133">Transmembrane helix</keyword>
<dbReference type="InterPro" id="IPR046580">
    <property type="entry name" value="DUF6640"/>
</dbReference>
<dbReference type="AlphaFoldDB" id="A0A7K1SC38"/>
<organism evidence="2 3">
    <name type="scientific">Spirosoma arboris</name>
    <dbReference type="NCBI Taxonomy" id="2682092"/>
    <lineage>
        <taxon>Bacteria</taxon>
        <taxon>Pseudomonadati</taxon>
        <taxon>Bacteroidota</taxon>
        <taxon>Cytophagia</taxon>
        <taxon>Cytophagales</taxon>
        <taxon>Cytophagaceae</taxon>
        <taxon>Spirosoma</taxon>
    </lineage>
</organism>
<evidence type="ECO:0000313" key="3">
    <source>
        <dbReference type="Proteomes" id="UP000436006"/>
    </source>
</evidence>
<dbReference type="Proteomes" id="UP000436006">
    <property type="component" value="Unassembled WGS sequence"/>
</dbReference>
<sequence>MGKLLITIVALVTMLGGFVFDWNETHIFNPHWTPHAKFHNAQTMVLGALLGLLSGWFLWFQNGDKRTTLQLAVLFGSLYWLSQAGAYFFPGTALVDPEFAHPGQWPAQLILDGTLFLLLGVGYWLETRSLTRMH</sequence>
<proteinExistence type="predicted"/>
<dbReference type="Pfam" id="PF20345">
    <property type="entry name" value="DUF6640"/>
    <property type="match status" value="1"/>
</dbReference>
<name>A0A7K1SC38_9BACT</name>
<dbReference type="EMBL" id="WPIN01000005">
    <property type="protein sequence ID" value="MVM31383.1"/>
    <property type="molecule type" value="Genomic_DNA"/>
</dbReference>
<reference evidence="2 3" key="1">
    <citation type="submission" date="2019-12" db="EMBL/GenBank/DDBJ databases">
        <title>Spirosoma sp. HMF4905 genome sequencing and assembly.</title>
        <authorList>
            <person name="Kang H."/>
            <person name="Cha I."/>
            <person name="Kim H."/>
            <person name="Joh K."/>
        </authorList>
    </citation>
    <scope>NUCLEOTIDE SEQUENCE [LARGE SCALE GENOMIC DNA]</scope>
    <source>
        <strain evidence="2 3">HMF4905</strain>
    </source>
</reference>
<gene>
    <name evidence="2" type="ORF">GO755_15165</name>
</gene>
<evidence type="ECO:0000256" key="1">
    <source>
        <dbReference type="SAM" id="Phobius"/>
    </source>
</evidence>
<keyword evidence="1" id="KW-0812">Transmembrane</keyword>
<comment type="caution">
    <text evidence="2">The sequence shown here is derived from an EMBL/GenBank/DDBJ whole genome shotgun (WGS) entry which is preliminary data.</text>
</comment>
<feature type="transmembrane region" description="Helical" evidence="1">
    <location>
        <begin position="71"/>
        <end position="89"/>
    </location>
</feature>
<accession>A0A7K1SC38</accession>
<keyword evidence="1" id="KW-0472">Membrane</keyword>
<dbReference type="RefSeq" id="WP_157586025.1">
    <property type="nucleotide sequence ID" value="NZ_WPIN01000005.1"/>
</dbReference>
<feature type="transmembrane region" description="Helical" evidence="1">
    <location>
        <begin position="41"/>
        <end position="59"/>
    </location>
</feature>
<protein>
    <submittedName>
        <fullName evidence="2">Acetyltransferase</fullName>
    </submittedName>
</protein>